<dbReference type="AlphaFoldDB" id="A0A853FVD0"/>
<reference evidence="2 3" key="1">
    <citation type="submission" date="2020-07" db="EMBL/GenBank/DDBJ databases">
        <title>Taxonomic revisions and descriptions of new bacterial species based on genomic comparisons in the high-G+C-content subgroup of the family Alcaligenaceae.</title>
        <authorList>
            <person name="Szabo A."/>
            <person name="Felfoldi T."/>
        </authorList>
    </citation>
    <scope>NUCLEOTIDE SEQUENCE [LARGE SCALE GENOMIC DNA]</scope>
    <source>
        <strain evidence="2 3">LMG 24012</strain>
    </source>
</reference>
<protein>
    <submittedName>
        <fullName evidence="2">Uncharacterized protein</fullName>
    </submittedName>
</protein>
<organism evidence="2 3">
    <name type="scientific">Parapusillimonas granuli</name>
    <dbReference type="NCBI Taxonomy" id="380911"/>
    <lineage>
        <taxon>Bacteria</taxon>
        <taxon>Pseudomonadati</taxon>
        <taxon>Pseudomonadota</taxon>
        <taxon>Betaproteobacteria</taxon>
        <taxon>Burkholderiales</taxon>
        <taxon>Alcaligenaceae</taxon>
        <taxon>Parapusillimonas</taxon>
    </lineage>
</organism>
<feature type="compositionally biased region" description="Polar residues" evidence="1">
    <location>
        <begin position="1"/>
        <end position="13"/>
    </location>
</feature>
<dbReference type="EMBL" id="JACCEM010000001">
    <property type="protein sequence ID" value="NYT48117.1"/>
    <property type="molecule type" value="Genomic_DNA"/>
</dbReference>
<feature type="region of interest" description="Disordered" evidence="1">
    <location>
        <begin position="54"/>
        <end position="81"/>
    </location>
</feature>
<feature type="region of interest" description="Disordered" evidence="1">
    <location>
        <begin position="1"/>
        <end position="21"/>
    </location>
</feature>
<sequence length="81" mass="9269">MDDTTPNESNRPNWSDAPEGWNWLAQDEDGRWFWYAVRPQLGVAGGVWRSPRRAQQFAAQGAPNPRWHESCLERPPGGRPP</sequence>
<name>A0A853FVD0_9BURK</name>
<accession>A0A853FVD0</accession>
<evidence type="ECO:0000313" key="2">
    <source>
        <dbReference type="EMBL" id="NYT48117.1"/>
    </source>
</evidence>
<comment type="caution">
    <text evidence="2">The sequence shown here is derived from an EMBL/GenBank/DDBJ whole genome shotgun (WGS) entry which is preliminary data.</text>
</comment>
<keyword evidence="3" id="KW-1185">Reference proteome</keyword>
<dbReference type="RefSeq" id="WP_180153394.1">
    <property type="nucleotide sequence ID" value="NZ_JACCEM010000001.1"/>
</dbReference>
<gene>
    <name evidence="2" type="ORF">H0A72_02225</name>
</gene>
<evidence type="ECO:0000313" key="3">
    <source>
        <dbReference type="Proteomes" id="UP000559809"/>
    </source>
</evidence>
<evidence type="ECO:0000256" key="1">
    <source>
        <dbReference type="SAM" id="MobiDB-lite"/>
    </source>
</evidence>
<proteinExistence type="predicted"/>
<dbReference type="Proteomes" id="UP000559809">
    <property type="component" value="Unassembled WGS sequence"/>
</dbReference>